<evidence type="ECO:0000256" key="1">
    <source>
        <dbReference type="SAM" id="Coils"/>
    </source>
</evidence>
<evidence type="ECO:0000313" key="3">
    <source>
        <dbReference type="Proteomes" id="UP000307244"/>
    </source>
</evidence>
<dbReference type="EMBL" id="SWBQ01000003">
    <property type="protein sequence ID" value="TKC06297.1"/>
    <property type="molecule type" value="Genomic_DNA"/>
</dbReference>
<evidence type="ECO:0000313" key="2">
    <source>
        <dbReference type="EMBL" id="TKC06297.1"/>
    </source>
</evidence>
<gene>
    <name evidence="2" type="ORF">FA047_13360</name>
</gene>
<accession>A0A4U1CI43</accession>
<name>A0A4U1CI43_9SPHI</name>
<evidence type="ECO:0008006" key="4">
    <source>
        <dbReference type="Google" id="ProtNLM"/>
    </source>
</evidence>
<protein>
    <recommendedName>
        <fullName evidence="4">Lipoprotein</fullName>
    </recommendedName>
</protein>
<reference evidence="2 3" key="1">
    <citation type="submission" date="2019-04" db="EMBL/GenBank/DDBJ databases">
        <title>Pedobacter sp. RP-3-15 sp. nov., isolated from Arctic soil.</title>
        <authorList>
            <person name="Dahal R.H."/>
            <person name="Kim D.-U."/>
        </authorList>
    </citation>
    <scope>NUCLEOTIDE SEQUENCE [LARGE SCALE GENOMIC DNA]</scope>
    <source>
        <strain evidence="2 3">RP-3-15</strain>
    </source>
</reference>
<sequence length="65" mass="7505">MKLLIGILLLSAMISCNRESSPDGRSQIRDEKLQLQLDSIKHQNKEIMDSIEILNQKIIRLQKES</sequence>
<feature type="coiled-coil region" evidence="1">
    <location>
        <begin position="37"/>
        <end position="64"/>
    </location>
</feature>
<keyword evidence="1" id="KW-0175">Coiled coil</keyword>
<proteinExistence type="predicted"/>
<organism evidence="2 3">
    <name type="scientific">Pedobacter frigoris</name>
    <dbReference type="NCBI Taxonomy" id="2571272"/>
    <lineage>
        <taxon>Bacteria</taxon>
        <taxon>Pseudomonadati</taxon>
        <taxon>Bacteroidota</taxon>
        <taxon>Sphingobacteriia</taxon>
        <taxon>Sphingobacteriales</taxon>
        <taxon>Sphingobacteriaceae</taxon>
        <taxon>Pedobacter</taxon>
    </lineage>
</organism>
<dbReference type="AlphaFoldDB" id="A0A4U1CI43"/>
<keyword evidence="3" id="KW-1185">Reference proteome</keyword>
<comment type="caution">
    <text evidence="2">The sequence shown here is derived from an EMBL/GenBank/DDBJ whole genome shotgun (WGS) entry which is preliminary data.</text>
</comment>
<dbReference type="RefSeq" id="WP_136836555.1">
    <property type="nucleotide sequence ID" value="NZ_SWBQ01000003.1"/>
</dbReference>
<dbReference type="OrthoDB" id="773231at2"/>
<dbReference type="PROSITE" id="PS51257">
    <property type="entry name" value="PROKAR_LIPOPROTEIN"/>
    <property type="match status" value="1"/>
</dbReference>
<dbReference type="Proteomes" id="UP000307244">
    <property type="component" value="Unassembled WGS sequence"/>
</dbReference>